<evidence type="ECO:0000259" key="7">
    <source>
        <dbReference type="Pfam" id="PF00892"/>
    </source>
</evidence>
<proteinExistence type="predicted"/>
<dbReference type="GO" id="GO:0005886">
    <property type="term" value="C:plasma membrane"/>
    <property type="evidence" value="ECO:0007669"/>
    <property type="project" value="UniProtKB-SubCell"/>
</dbReference>
<sequence>MRRKLLPSTFYLGFLGLVIVNLIWAAAGPVIKLTLHYLPPYTFIFLRFLMVCIILLPILFIELSKQPVNKKDYFKIIILGIFSQSSIVLVFLALNYTTAVDYAFINLMGPLLSMAAGHYFFNDKINKGIKFGIILASLGTLFVTLEPILNGGDSAVPPILRVYGNILAVLYNLAFLLYIIWSKISMGEITPTIKKGLNFIHMKPMTKKYSPILLMSLTFYVGMVTMLPFSILENLNFFGPVNYNLMFLDKTAIAGLLYMVLLSSIAAYFMFEWSLTKVTVSDTAILGYMQAVFTLPFAYVLLGELPTTYSLIGGAVIAVGVIIAESSYHAHKKRAKLHKI</sequence>
<dbReference type="AlphaFoldDB" id="A0A3A4ZDK0"/>
<feature type="transmembrane region" description="Helical" evidence="6">
    <location>
        <begin position="162"/>
        <end position="181"/>
    </location>
</feature>
<name>A0A3A4ZDK0_UNCKA</name>
<feature type="domain" description="EamA" evidence="7">
    <location>
        <begin position="196"/>
        <end position="323"/>
    </location>
</feature>
<feature type="transmembrane region" description="Helical" evidence="6">
    <location>
        <begin position="73"/>
        <end position="96"/>
    </location>
</feature>
<keyword evidence="2" id="KW-1003">Cell membrane</keyword>
<keyword evidence="3 6" id="KW-0812">Transmembrane</keyword>
<dbReference type="InterPro" id="IPR050638">
    <property type="entry name" value="AA-Vitamin_Transporters"/>
</dbReference>
<dbReference type="InterPro" id="IPR000620">
    <property type="entry name" value="EamA_dom"/>
</dbReference>
<dbReference type="SUPFAM" id="SSF103481">
    <property type="entry name" value="Multidrug resistance efflux transporter EmrE"/>
    <property type="match status" value="2"/>
</dbReference>
<evidence type="ECO:0000313" key="8">
    <source>
        <dbReference type="EMBL" id="RJR27295.1"/>
    </source>
</evidence>
<organism evidence="8 9">
    <name type="scientific">candidate division WWE3 bacterium</name>
    <dbReference type="NCBI Taxonomy" id="2053526"/>
    <lineage>
        <taxon>Bacteria</taxon>
        <taxon>Katanobacteria</taxon>
    </lineage>
</organism>
<protein>
    <submittedName>
        <fullName evidence="8">DMT family transporter</fullName>
    </submittedName>
</protein>
<feature type="transmembrane region" description="Helical" evidence="6">
    <location>
        <begin position="133"/>
        <end position="150"/>
    </location>
</feature>
<dbReference type="PANTHER" id="PTHR32322:SF18">
    <property type="entry name" value="S-ADENOSYLMETHIONINE_S-ADENOSYLHOMOCYSTEINE TRANSPORTER"/>
    <property type="match status" value="1"/>
</dbReference>
<keyword evidence="5 6" id="KW-0472">Membrane</keyword>
<dbReference type="EMBL" id="QZJF01000013">
    <property type="protein sequence ID" value="RJR27295.1"/>
    <property type="molecule type" value="Genomic_DNA"/>
</dbReference>
<comment type="caution">
    <text evidence="8">The sequence shown here is derived from an EMBL/GenBank/DDBJ whole genome shotgun (WGS) entry which is preliminary data.</text>
</comment>
<dbReference type="Proteomes" id="UP000265540">
    <property type="component" value="Unassembled WGS sequence"/>
</dbReference>
<gene>
    <name evidence="8" type="ORF">C4561_02595</name>
</gene>
<evidence type="ECO:0000256" key="5">
    <source>
        <dbReference type="ARBA" id="ARBA00023136"/>
    </source>
</evidence>
<feature type="transmembrane region" description="Helical" evidence="6">
    <location>
        <begin position="308"/>
        <end position="328"/>
    </location>
</feature>
<evidence type="ECO:0000256" key="3">
    <source>
        <dbReference type="ARBA" id="ARBA00022692"/>
    </source>
</evidence>
<dbReference type="PANTHER" id="PTHR32322">
    <property type="entry name" value="INNER MEMBRANE TRANSPORTER"/>
    <property type="match status" value="1"/>
</dbReference>
<comment type="subcellular location">
    <subcellularLocation>
        <location evidence="1">Cell membrane</location>
        <topology evidence="1">Multi-pass membrane protein</topology>
    </subcellularLocation>
</comment>
<feature type="transmembrane region" description="Helical" evidence="6">
    <location>
        <begin position="41"/>
        <end position="61"/>
    </location>
</feature>
<feature type="transmembrane region" description="Helical" evidence="6">
    <location>
        <begin position="283"/>
        <end position="302"/>
    </location>
</feature>
<evidence type="ECO:0000313" key="9">
    <source>
        <dbReference type="Proteomes" id="UP000265540"/>
    </source>
</evidence>
<reference evidence="8 9" key="1">
    <citation type="journal article" date="2017" name="ISME J.">
        <title>Energy and carbon metabolisms in a deep terrestrial subsurface fluid microbial community.</title>
        <authorList>
            <person name="Momper L."/>
            <person name="Jungbluth S.P."/>
            <person name="Lee M.D."/>
            <person name="Amend J.P."/>
        </authorList>
    </citation>
    <scope>NUCLEOTIDE SEQUENCE [LARGE SCALE GENOMIC DNA]</scope>
    <source>
        <strain evidence="8">SURF_46</strain>
    </source>
</reference>
<dbReference type="Pfam" id="PF00892">
    <property type="entry name" value="EamA"/>
    <property type="match status" value="2"/>
</dbReference>
<feature type="transmembrane region" description="Helical" evidence="6">
    <location>
        <begin position="252"/>
        <end position="271"/>
    </location>
</feature>
<evidence type="ECO:0000256" key="2">
    <source>
        <dbReference type="ARBA" id="ARBA00022475"/>
    </source>
</evidence>
<dbReference type="InterPro" id="IPR037185">
    <property type="entry name" value="EmrE-like"/>
</dbReference>
<feature type="domain" description="EamA" evidence="7">
    <location>
        <begin position="13"/>
        <end position="144"/>
    </location>
</feature>
<evidence type="ECO:0000256" key="4">
    <source>
        <dbReference type="ARBA" id="ARBA00022989"/>
    </source>
</evidence>
<evidence type="ECO:0000256" key="6">
    <source>
        <dbReference type="SAM" id="Phobius"/>
    </source>
</evidence>
<evidence type="ECO:0000256" key="1">
    <source>
        <dbReference type="ARBA" id="ARBA00004651"/>
    </source>
</evidence>
<accession>A0A3A4ZDK0</accession>
<feature type="transmembrane region" description="Helical" evidence="6">
    <location>
        <begin position="212"/>
        <end position="232"/>
    </location>
</feature>
<keyword evidence="4 6" id="KW-1133">Transmembrane helix</keyword>
<feature type="transmembrane region" description="Helical" evidence="6">
    <location>
        <begin position="102"/>
        <end position="121"/>
    </location>
</feature>